<comment type="similarity">
    <text evidence="1">Belongs to the short-chain fatty acyl-CoA assimilation regulator (ScfR) family.</text>
</comment>
<dbReference type="PROSITE" id="PS50943">
    <property type="entry name" value="HTH_CROC1"/>
    <property type="match status" value="1"/>
</dbReference>
<dbReference type="SMART" id="SM00530">
    <property type="entry name" value="HTH_XRE"/>
    <property type="match status" value="1"/>
</dbReference>
<dbReference type="AlphaFoldDB" id="A0A7W3JSE1"/>
<sequence>MNEASGSGRDLVDIARLFDPARLAQARRISKMSKADLHRKVGVSAAAIGQYERGEVRPRAETVAALARALHVPPEFFALGRPRVQVDIAEASFRRLRSTTVTQQQQATAYVEQTWELSCYLEESVEFPELNLPAWALADSDDVPDPVTAARAIRQHWNLGAGPIQHLVYQLEQHGILTVFFSMKEDSTLDEKSRIDAFSTVVLPRPIIVLTPDKANDVMRHRFSAAHELGHVVLHHGRQGTDSQLERQADMFAAEFLTPREIIRDQLPNRLNFKKYEELGQRWGVSVQSLIYRSRELELISESTARRAYITLSSLPRRTMPVEDYEGERPELLKSAIELLAGVGVSLSQIATDLQMTPRHIRRLADIDDPQPKLSLVQSHPNGK</sequence>
<dbReference type="Gene3D" id="1.10.260.40">
    <property type="entry name" value="lambda repressor-like DNA-binding domains"/>
    <property type="match status" value="1"/>
</dbReference>
<keyword evidence="4" id="KW-1185">Reference proteome</keyword>
<proteinExistence type="inferred from homology"/>
<dbReference type="Pfam" id="PF06114">
    <property type="entry name" value="Peptidase_M78"/>
    <property type="match status" value="1"/>
</dbReference>
<organism evidence="3 4">
    <name type="scientific">Alpinimonas psychrophila</name>
    <dbReference type="NCBI Taxonomy" id="748908"/>
    <lineage>
        <taxon>Bacteria</taxon>
        <taxon>Bacillati</taxon>
        <taxon>Actinomycetota</taxon>
        <taxon>Actinomycetes</taxon>
        <taxon>Micrococcales</taxon>
        <taxon>Microbacteriaceae</taxon>
        <taxon>Alpinimonas</taxon>
    </lineage>
</organism>
<dbReference type="EMBL" id="JACGWU010000001">
    <property type="protein sequence ID" value="MBA8828305.1"/>
    <property type="molecule type" value="Genomic_DNA"/>
</dbReference>
<dbReference type="PANTHER" id="PTHR43236">
    <property type="entry name" value="ANTITOXIN HIGA1"/>
    <property type="match status" value="1"/>
</dbReference>
<feature type="domain" description="HTH cro/C1-type" evidence="2">
    <location>
        <begin position="23"/>
        <end position="77"/>
    </location>
</feature>
<dbReference type="SUPFAM" id="SSF47413">
    <property type="entry name" value="lambda repressor-like DNA-binding domains"/>
    <property type="match status" value="1"/>
</dbReference>
<protein>
    <submittedName>
        <fullName evidence="3">Zn-dependent peptidase ImmA (M78 family)/transcriptional regulator with XRE-family HTH domain</fullName>
    </submittedName>
</protein>
<dbReference type="RefSeq" id="WP_182483734.1">
    <property type="nucleotide sequence ID" value="NZ_JACGWU010000001.1"/>
</dbReference>
<gene>
    <name evidence="3" type="ORF">FB555_000376</name>
</gene>
<name>A0A7W3JSE1_9MICO</name>
<dbReference type="InterPro" id="IPR010982">
    <property type="entry name" value="Lambda_DNA-bd_dom_sf"/>
</dbReference>
<dbReference type="Pfam" id="PF01381">
    <property type="entry name" value="HTH_3"/>
    <property type="match status" value="1"/>
</dbReference>
<evidence type="ECO:0000313" key="4">
    <source>
        <dbReference type="Proteomes" id="UP000524237"/>
    </source>
</evidence>
<evidence type="ECO:0000256" key="1">
    <source>
        <dbReference type="ARBA" id="ARBA00007227"/>
    </source>
</evidence>
<dbReference type="InterPro" id="IPR052345">
    <property type="entry name" value="Rad_response_metalloprotease"/>
</dbReference>
<dbReference type="CDD" id="cd00093">
    <property type="entry name" value="HTH_XRE"/>
    <property type="match status" value="1"/>
</dbReference>
<dbReference type="GO" id="GO:0003677">
    <property type="term" value="F:DNA binding"/>
    <property type="evidence" value="ECO:0007669"/>
    <property type="project" value="InterPro"/>
</dbReference>
<dbReference type="Gene3D" id="1.10.10.2910">
    <property type="match status" value="1"/>
</dbReference>
<dbReference type="InterPro" id="IPR010359">
    <property type="entry name" value="IrrE_HExxH"/>
</dbReference>
<dbReference type="PANTHER" id="PTHR43236:SF1">
    <property type="entry name" value="BLL7220 PROTEIN"/>
    <property type="match status" value="1"/>
</dbReference>
<comment type="caution">
    <text evidence="3">The sequence shown here is derived from an EMBL/GenBank/DDBJ whole genome shotgun (WGS) entry which is preliminary data.</text>
</comment>
<evidence type="ECO:0000259" key="2">
    <source>
        <dbReference type="PROSITE" id="PS50943"/>
    </source>
</evidence>
<dbReference type="Proteomes" id="UP000524237">
    <property type="component" value="Unassembled WGS sequence"/>
</dbReference>
<evidence type="ECO:0000313" key="3">
    <source>
        <dbReference type="EMBL" id="MBA8828305.1"/>
    </source>
</evidence>
<reference evidence="3 4" key="1">
    <citation type="submission" date="2020-07" db="EMBL/GenBank/DDBJ databases">
        <title>Sequencing the genomes of 1000 actinobacteria strains.</title>
        <authorList>
            <person name="Klenk H.-P."/>
        </authorList>
    </citation>
    <scope>NUCLEOTIDE SEQUENCE [LARGE SCALE GENOMIC DNA]</scope>
    <source>
        <strain evidence="3 4">DSM 23737</strain>
    </source>
</reference>
<dbReference type="InterPro" id="IPR001387">
    <property type="entry name" value="Cro/C1-type_HTH"/>
</dbReference>
<accession>A0A7W3JSE1</accession>